<feature type="domain" description="Myb-like" evidence="8">
    <location>
        <begin position="531"/>
        <end position="582"/>
    </location>
</feature>
<protein>
    <submittedName>
        <fullName evidence="10">Uncharacterized protein</fullName>
    </submittedName>
</protein>
<evidence type="ECO:0000256" key="5">
    <source>
        <dbReference type="ARBA" id="ARBA00023163"/>
    </source>
</evidence>
<dbReference type="Gene3D" id="1.10.10.60">
    <property type="entry name" value="Homeodomain-like"/>
    <property type="match status" value="4"/>
</dbReference>
<evidence type="ECO:0000313" key="10">
    <source>
        <dbReference type="EMBL" id="KAF3965924.1"/>
    </source>
</evidence>
<feature type="region of interest" description="Disordered" evidence="7">
    <location>
        <begin position="41"/>
        <end position="61"/>
    </location>
</feature>
<dbReference type="GO" id="GO:0001006">
    <property type="term" value="F:RNA polymerase III type 3 promoter sequence-specific DNA binding"/>
    <property type="evidence" value="ECO:0007669"/>
    <property type="project" value="TreeGrafter"/>
</dbReference>
<dbReference type="CDD" id="cd00167">
    <property type="entry name" value="SANT"/>
    <property type="match status" value="4"/>
</dbReference>
<dbReference type="InterPro" id="IPR017930">
    <property type="entry name" value="Myb_dom"/>
</dbReference>
<feature type="domain" description="HTH myb-type" evidence="9">
    <location>
        <begin position="478"/>
        <end position="533"/>
    </location>
</feature>
<dbReference type="Proteomes" id="UP000737018">
    <property type="component" value="Unassembled WGS sequence"/>
</dbReference>
<evidence type="ECO:0000256" key="4">
    <source>
        <dbReference type="ARBA" id="ARBA00023125"/>
    </source>
</evidence>
<comment type="caution">
    <text evidence="10">The sequence shown here is derived from an EMBL/GenBank/DDBJ whole genome shotgun (WGS) entry which is preliminary data.</text>
</comment>
<feature type="domain" description="HTH myb-type" evidence="9">
    <location>
        <begin position="583"/>
        <end position="637"/>
    </location>
</feature>
<name>A0A8J4VY85_9ROSI</name>
<feature type="domain" description="Myb-like" evidence="8">
    <location>
        <begin position="478"/>
        <end position="529"/>
    </location>
</feature>
<dbReference type="Pfam" id="PF00249">
    <property type="entry name" value="Myb_DNA-binding"/>
    <property type="match status" value="2"/>
</dbReference>
<evidence type="ECO:0000259" key="8">
    <source>
        <dbReference type="PROSITE" id="PS50090"/>
    </source>
</evidence>
<dbReference type="Pfam" id="PF13921">
    <property type="entry name" value="Myb_DNA-bind_6"/>
    <property type="match status" value="1"/>
</dbReference>
<proteinExistence type="predicted"/>
<evidence type="ECO:0000256" key="7">
    <source>
        <dbReference type="SAM" id="MobiDB-lite"/>
    </source>
</evidence>
<keyword evidence="2" id="KW-0677">Repeat</keyword>
<gene>
    <name evidence="10" type="ORF">CMV_009928</name>
</gene>
<dbReference type="GO" id="GO:0000978">
    <property type="term" value="F:RNA polymerase II cis-regulatory region sequence-specific DNA binding"/>
    <property type="evidence" value="ECO:0007669"/>
    <property type="project" value="TreeGrafter"/>
</dbReference>
<dbReference type="InterPro" id="IPR009057">
    <property type="entry name" value="Homeodomain-like_sf"/>
</dbReference>
<organism evidence="10 11">
    <name type="scientific">Castanea mollissima</name>
    <name type="common">Chinese chestnut</name>
    <dbReference type="NCBI Taxonomy" id="60419"/>
    <lineage>
        <taxon>Eukaryota</taxon>
        <taxon>Viridiplantae</taxon>
        <taxon>Streptophyta</taxon>
        <taxon>Embryophyta</taxon>
        <taxon>Tracheophyta</taxon>
        <taxon>Spermatophyta</taxon>
        <taxon>Magnoliopsida</taxon>
        <taxon>eudicotyledons</taxon>
        <taxon>Gunneridae</taxon>
        <taxon>Pentapetalae</taxon>
        <taxon>rosids</taxon>
        <taxon>fabids</taxon>
        <taxon>Fagales</taxon>
        <taxon>Fagaceae</taxon>
        <taxon>Castanea</taxon>
    </lineage>
</organism>
<dbReference type="Gene3D" id="3.90.226.10">
    <property type="entry name" value="2-enoyl-CoA Hydratase, Chain A, domain 1"/>
    <property type="match status" value="1"/>
</dbReference>
<dbReference type="GO" id="GO:0005634">
    <property type="term" value="C:nucleus"/>
    <property type="evidence" value="ECO:0007669"/>
    <property type="project" value="UniProtKB-SubCell"/>
</dbReference>
<feature type="region of interest" description="Disordered" evidence="7">
    <location>
        <begin position="974"/>
        <end position="993"/>
    </location>
</feature>
<feature type="domain" description="HTH myb-type" evidence="9">
    <location>
        <begin position="537"/>
        <end position="578"/>
    </location>
</feature>
<dbReference type="PANTHER" id="PTHR46621:SF1">
    <property type="entry name" value="SNRNA-ACTIVATING PROTEIN COMPLEX SUBUNIT 4"/>
    <property type="match status" value="1"/>
</dbReference>
<feature type="domain" description="Myb-like" evidence="8">
    <location>
        <begin position="425"/>
        <end position="477"/>
    </location>
</feature>
<feature type="compositionally biased region" description="Polar residues" evidence="7">
    <location>
        <begin position="978"/>
        <end position="989"/>
    </location>
</feature>
<sequence>MSPRTDQEKAELTDDDDDDVLDDDIEALRRACMITGENPNDLINNNNNPSPSLFAAGAGGDDSDDDLELVRNIQNRFSNSNSDTLSLKPLCALPPMMASDDDDEDDFETLRAIQQRFAAYDSDSLKQGIVFGGSLSKPQQQVDASSLSLEKETSNNLIVHRTNSSEGFIDSEDFCNTRPLGENLGIQPSSFVENHQPGASKSPMLPLKKSSFPKSALLLMDAIKKNRSSQKFIRSQLVNLEARIEENKRLKERVKILKDFQASCKKRTGRALSQRKDPRVQLISVKKSLVSKDSKVNDKRVHAMYYGPAENSHVTNYRMALTNFPLSLDRKKWSKAERENLGKGIRQQFQEMVLQISVDQFSDLDGSCGDSNDFDKILVSIKDLEVTPENLREFLPKVNWEQLASMYVVGRSGAECEVRWLNYEDPLINHNPWTIMEDKNLLLLVQEKGIINWFDIAVSLGTNRTPFQCLARYQRSLNASILKGAWTKDEDAQLCAAVEVFGESDWQSVASTLEGRAGTQCSNRWKKSLHPTRVRVGRWIEDEDKRLKVAVMLFGPKNWNKIAQFVPGRTQVQCRERWVNSLDPSLSWSEWTEEEDSKLKAAIAEHGYCWAKVAACVPPRTDNQCRRRWKVLLPHEVPMLKEARRIQKAALISNFVDREVERPALGPSDFLPLPMIGSISEPENENSCSKQKGRLRGKATSKEKKNAASCNVPRKIRFKKCEQQSQVCSGTIEKKKHPKPCSKRKKCIKPVAENQSLVLLPESLESGTTNGECVEAAIDNNSTSNKKTSKHYSRRIKCTTDLGGNQNAMLSSAKPMLSGITNDEHPLDHVSCLDSTLLPITNGEVVDSMNEHMQTGKKRPTKLRSKRKKCMELAEDSHSFLSHPESGEFGKSDGEGVENSILDMEKGAVKQQKRRKIRNEPSGKCQDVSVLLQQDTLEVSKHRNVSSKQILGATNGDDITLACFLHNKPKKRRLGVAKNTSQACSSSSPKKGVESLSNVAEKLKHGNQNLSTTQDKESQAFCLGGNPDDLLPCKLQSSHLVDMQTIIDSDNGPDRKDFVQGQHAAHDPVSFSPEGDCEEDGDITLSCLLRNKLKKKKGSKSISRAQSIGSSSGTVDRLHHLVVSFKQVVSALLSLPMPIIAALLGHAAAAGFLPDYFTTLMRSKISSASARRDILLAGRKVKGEEAVRMGIVDSAAHDSKEMRR</sequence>
<keyword evidence="5" id="KW-0804">Transcription</keyword>
<dbReference type="SUPFAM" id="SSF46689">
    <property type="entry name" value="Homeodomain-like"/>
    <property type="match status" value="3"/>
</dbReference>
<dbReference type="PROSITE" id="PS50090">
    <property type="entry name" value="MYB_LIKE"/>
    <property type="match status" value="4"/>
</dbReference>
<feature type="domain" description="Myb-like" evidence="8">
    <location>
        <begin position="583"/>
        <end position="633"/>
    </location>
</feature>
<keyword evidence="4" id="KW-0238">DNA-binding</keyword>
<accession>A0A8J4VY85</accession>
<dbReference type="GO" id="GO:0042795">
    <property type="term" value="P:snRNA transcription by RNA polymerase II"/>
    <property type="evidence" value="ECO:0007669"/>
    <property type="project" value="TreeGrafter"/>
</dbReference>
<evidence type="ECO:0000259" key="9">
    <source>
        <dbReference type="PROSITE" id="PS51294"/>
    </source>
</evidence>
<keyword evidence="6" id="KW-0539">Nucleus</keyword>
<reference evidence="10" key="1">
    <citation type="submission" date="2020-03" db="EMBL/GenBank/DDBJ databases">
        <title>Castanea mollissima Vanexum genome sequencing.</title>
        <authorList>
            <person name="Staton M."/>
        </authorList>
    </citation>
    <scope>NUCLEOTIDE SEQUENCE</scope>
    <source>
        <tissue evidence="10">Leaf</tissue>
    </source>
</reference>
<feature type="compositionally biased region" description="Low complexity" evidence="7">
    <location>
        <begin position="41"/>
        <end position="56"/>
    </location>
</feature>
<dbReference type="InterPro" id="IPR001005">
    <property type="entry name" value="SANT/Myb"/>
</dbReference>
<comment type="subcellular location">
    <subcellularLocation>
        <location evidence="1">Nucleus</location>
    </subcellularLocation>
</comment>
<evidence type="ECO:0000256" key="1">
    <source>
        <dbReference type="ARBA" id="ARBA00004123"/>
    </source>
</evidence>
<dbReference type="InterPro" id="IPR029045">
    <property type="entry name" value="ClpP/crotonase-like_dom_sf"/>
</dbReference>
<dbReference type="PANTHER" id="PTHR46621">
    <property type="entry name" value="SNRNA-ACTIVATING PROTEIN COMPLEX SUBUNIT 4"/>
    <property type="match status" value="1"/>
</dbReference>
<dbReference type="InterPro" id="IPR051575">
    <property type="entry name" value="Myb-like_DNA-bd"/>
</dbReference>
<dbReference type="FunFam" id="1.10.10.60:FF:000010">
    <property type="entry name" value="Transcriptional activator Myb isoform A"/>
    <property type="match status" value="1"/>
</dbReference>
<evidence type="ECO:0000256" key="2">
    <source>
        <dbReference type="ARBA" id="ARBA00022737"/>
    </source>
</evidence>
<dbReference type="PROSITE" id="PS51294">
    <property type="entry name" value="HTH_MYB"/>
    <property type="match status" value="3"/>
</dbReference>
<evidence type="ECO:0000256" key="3">
    <source>
        <dbReference type="ARBA" id="ARBA00023015"/>
    </source>
</evidence>
<dbReference type="OrthoDB" id="2143914at2759"/>
<keyword evidence="11" id="KW-1185">Reference proteome</keyword>
<evidence type="ECO:0000313" key="11">
    <source>
        <dbReference type="Proteomes" id="UP000737018"/>
    </source>
</evidence>
<dbReference type="GO" id="GO:0042796">
    <property type="term" value="P:snRNA transcription by RNA polymerase III"/>
    <property type="evidence" value="ECO:0007669"/>
    <property type="project" value="TreeGrafter"/>
</dbReference>
<dbReference type="SMART" id="SM00717">
    <property type="entry name" value="SANT"/>
    <property type="match status" value="5"/>
</dbReference>
<dbReference type="SUPFAM" id="SSF52096">
    <property type="entry name" value="ClpP/crotonase"/>
    <property type="match status" value="1"/>
</dbReference>
<dbReference type="EMBL" id="JRKL02001119">
    <property type="protein sequence ID" value="KAF3965924.1"/>
    <property type="molecule type" value="Genomic_DNA"/>
</dbReference>
<dbReference type="AlphaFoldDB" id="A0A8J4VY85"/>
<feature type="region of interest" description="Disordered" evidence="7">
    <location>
        <begin position="681"/>
        <end position="701"/>
    </location>
</feature>
<keyword evidence="3" id="KW-0805">Transcription regulation</keyword>
<dbReference type="GO" id="GO:0019185">
    <property type="term" value="C:snRNA-activating protein complex"/>
    <property type="evidence" value="ECO:0007669"/>
    <property type="project" value="TreeGrafter"/>
</dbReference>
<evidence type="ECO:0000256" key="6">
    <source>
        <dbReference type="ARBA" id="ARBA00023242"/>
    </source>
</evidence>